<dbReference type="Pfam" id="PF13673">
    <property type="entry name" value="Acetyltransf_10"/>
    <property type="match status" value="1"/>
</dbReference>
<dbReference type="GO" id="GO:0016747">
    <property type="term" value="F:acyltransferase activity, transferring groups other than amino-acyl groups"/>
    <property type="evidence" value="ECO:0007669"/>
    <property type="project" value="InterPro"/>
</dbReference>
<dbReference type="AlphaFoldDB" id="A0A218YXQ9"/>
<keyword evidence="3" id="KW-1185">Reference proteome</keyword>
<dbReference type="EMBL" id="MZNU01000342">
    <property type="protein sequence ID" value="OWO99854.1"/>
    <property type="molecule type" value="Genomic_DNA"/>
</dbReference>
<dbReference type="InterPro" id="IPR000182">
    <property type="entry name" value="GNAT_dom"/>
</dbReference>
<dbReference type="SUPFAM" id="SSF55729">
    <property type="entry name" value="Acyl-CoA N-acyltransferases (Nat)"/>
    <property type="match status" value="1"/>
</dbReference>
<dbReference type="Gene3D" id="3.40.630.30">
    <property type="match status" value="1"/>
</dbReference>
<dbReference type="OrthoDB" id="196847at2759"/>
<dbReference type="STRING" id="503106.A0A218YXQ9"/>
<name>A0A218YXQ9_9HELO</name>
<dbReference type="PROSITE" id="PS51186">
    <property type="entry name" value="GNAT"/>
    <property type="match status" value="1"/>
</dbReference>
<evidence type="ECO:0000259" key="1">
    <source>
        <dbReference type="PROSITE" id="PS51186"/>
    </source>
</evidence>
<dbReference type="InterPro" id="IPR052523">
    <property type="entry name" value="Trichothecene_AcTrans"/>
</dbReference>
<dbReference type="Proteomes" id="UP000242519">
    <property type="component" value="Unassembled WGS sequence"/>
</dbReference>
<organism evidence="2 3">
    <name type="scientific">Diplocarpon coronariae</name>
    <dbReference type="NCBI Taxonomy" id="2795749"/>
    <lineage>
        <taxon>Eukaryota</taxon>
        <taxon>Fungi</taxon>
        <taxon>Dikarya</taxon>
        <taxon>Ascomycota</taxon>
        <taxon>Pezizomycotina</taxon>
        <taxon>Leotiomycetes</taxon>
        <taxon>Helotiales</taxon>
        <taxon>Drepanopezizaceae</taxon>
        <taxon>Diplocarpon</taxon>
    </lineage>
</organism>
<protein>
    <recommendedName>
        <fullName evidence="1">N-acetyltransferase domain-containing protein</fullName>
    </recommendedName>
</protein>
<proteinExistence type="predicted"/>
<dbReference type="PANTHER" id="PTHR42791">
    <property type="entry name" value="GNAT FAMILY ACETYLTRANSFERASE"/>
    <property type="match status" value="1"/>
</dbReference>
<gene>
    <name evidence="2" type="ORF">B2J93_6909</name>
</gene>
<evidence type="ECO:0000313" key="2">
    <source>
        <dbReference type="EMBL" id="OWO99854.1"/>
    </source>
</evidence>
<dbReference type="PANTHER" id="PTHR42791:SF17">
    <property type="entry name" value="ACETYLTRANSFERASE, GNAT FAMILY FAMILY (AFU_ORTHOLOGUE AFUA_8G05690)"/>
    <property type="match status" value="1"/>
</dbReference>
<dbReference type="CDD" id="cd04301">
    <property type="entry name" value="NAT_SF"/>
    <property type="match status" value="1"/>
</dbReference>
<comment type="caution">
    <text evidence="2">The sequence shown here is derived from an EMBL/GenBank/DDBJ whole genome shotgun (WGS) entry which is preliminary data.</text>
</comment>
<accession>A0A218YXQ9</accession>
<feature type="domain" description="N-acetyltransferase" evidence="1">
    <location>
        <begin position="47"/>
        <end position="198"/>
    </location>
</feature>
<sequence>MPLILRRAVLTDAAILTDIYFSAFNVDAVSLLVFPRNSSSWNWWYDSVINEIADLNAHFVCIYDSDSEDQRVVAYAKWNGPDAPLGTDIPTWPEEADGALANHFFGSLINQHAKIMKGKRHWYLELIATTPQYQGKGAAGQLLRWGIARSDEEGTETYLEASPDGKPIYEHLGFEEVGRMVVELDGKGEGVLAEKDFVEVFMVRGIQKR</sequence>
<reference evidence="2 3" key="1">
    <citation type="submission" date="2017-04" db="EMBL/GenBank/DDBJ databases">
        <title>Draft genome sequence of Marssonina coronaria NL1: causal agent of apple blotch.</title>
        <authorList>
            <person name="Cheng Q."/>
        </authorList>
    </citation>
    <scope>NUCLEOTIDE SEQUENCE [LARGE SCALE GENOMIC DNA]</scope>
    <source>
        <strain evidence="2 3">NL1</strain>
    </source>
</reference>
<dbReference type="InParanoid" id="A0A218YXQ9"/>
<evidence type="ECO:0000313" key="3">
    <source>
        <dbReference type="Proteomes" id="UP000242519"/>
    </source>
</evidence>
<dbReference type="InterPro" id="IPR016181">
    <property type="entry name" value="Acyl_CoA_acyltransferase"/>
</dbReference>